<keyword evidence="5 9" id="KW-0297">G-protein coupled receptor</keyword>
<gene>
    <name evidence="12" type="ORF">ACEWY4_019590</name>
</gene>
<evidence type="ECO:0000256" key="9">
    <source>
        <dbReference type="RuleBase" id="RU000688"/>
    </source>
</evidence>
<comment type="similarity">
    <text evidence="9">Belongs to the G-protein coupled receptor 1 family.</text>
</comment>
<accession>A0ABD1JAC6</accession>
<dbReference type="PRINTS" id="PR00237">
    <property type="entry name" value="GPCRRHODOPSN"/>
</dbReference>
<evidence type="ECO:0000256" key="2">
    <source>
        <dbReference type="ARBA" id="ARBA00022475"/>
    </source>
</evidence>
<feature type="transmembrane region" description="Helical" evidence="10">
    <location>
        <begin position="45"/>
        <end position="63"/>
    </location>
</feature>
<reference evidence="12 13" key="1">
    <citation type="submission" date="2024-09" db="EMBL/GenBank/DDBJ databases">
        <title>A chromosome-level genome assembly of Gray's grenadier anchovy, Coilia grayii.</title>
        <authorList>
            <person name="Fu Z."/>
        </authorList>
    </citation>
    <scope>NUCLEOTIDE SEQUENCE [LARGE SCALE GENOMIC DNA]</scope>
    <source>
        <strain evidence="12">G4</strain>
        <tissue evidence="12">Muscle</tissue>
    </source>
</reference>
<dbReference type="InterPro" id="IPR000276">
    <property type="entry name" value="GPCR_Rhodpsn"/>
</dbReference>
<dbReference type="PANTHER" id="PTHR45822">
    <property type="entry name" value="FREE FATTY ACID RECEPTOR 2-RELATED"/>
    <property type="match status" value="1"/>
</dbReference>
<sequence>MADLINTKVLLATYILTFVIGLPANILAFYAFSQKVRDSPTPTDILLLNLTSSDLLFLFFLPLKMYEAIHDLHWYLPHMLCSLTSFVFYTTIYTSSLLLTAVSVDRYLGVAFPIHYRQLRKPVYATWAGAFAWLFSAASCSMVFVAEHLLVNGTGKTSTCYKDFSSEQREFLVPTRFYFFVVLCIVPLLICIFCYVNCIRILYNQPRISPHRKRKAIGMAVGTLLVFLVCFLPYNSAHLVGFLRNSSPDWRYYTLLLTTFNTCLDPIIFYFSSSIFRNTTRSLPVFKMLMICRPRKKSLEDNQGSLNSVQ</sequence>
<proteinExistence type="inferred from homology"/>
<dbReference type="Gene3D" id="1.20.1070.10">
    <property type="entry name" value="Rhodopsin 7-helix transmembrane proteins"/>
    <property type="match status" value="1"/>
</dbReference>
<dbReference type="InterPro" id="IPR017452">
    <property type="entry name" value="GPCR_Rhodpsn_7TM"/>
</dbReference>
<name>A0ABD1JAC6_9TELE</name>
<evidence type="ECO:0000259" key="11">
    <source>
        <dbReference type="PROSITE" id="PS50262"/>
    </source>
</evidence>
<evidence type="ECO:0000313" key="12">
    <source>
        <dbReference type="EMBL" id="KAL2084072.1"/>
    </source>
</evidence>
<keyword evidence="6 10" id="KW-0472">Membrane</keyword>
<feature type="transmembrane region" description="Helical" evidence="10">
    <location>
        <begin position="216"/>
        <end position="234"/>
    </location>
</feature>
<feature type="domain" description="G-protein coupled receptors family 1 profile" evidence="11">
    <location>
        <begin position="24"/>
        <end position="269"/>
    </location>
</feature>
<dbReference type="AlphaFoldDB" id="A0ABD1JAC6"/>
<dbReference type="PANTHER" id="PTHR45822:SF7">
    <property type="entry name" value="FREE FATTY ACID RECEPTOR 3-LIKE"/>
    <property type="match status" value="1"/>
</dbReference>
<feature type="transmembrane region" description="Helical" evidence="10">
    <location>
        <begin position="123"/>
        <end position="146"/>
    </location>
</feature>
<evidence type="ECO:0000256" key="8">
    <source>
        <dbReference type="ARBA" id="ARBA00023224"/>
    </source>
</evidence>
<dbReference type="GO" id="GO:0005886">
    <property type="term" value="C:plasma membrane"/>
    <property type="evidence" value="ECO:0007669"/>
    <property type="project" value="UniProtKB-SubCell"/>
</dbReference>
<evidence type="ECO:0000256" key="10">
    <source>
        <dbReference type="SAM" id="Phobius"/>
    </source>
</evidence>
<keyword evidence="8 9" id="KW-0807">Transducer</keyword>
<dbReference type="CDD" id="cd15170">
    <property type="entry name" value="7tmA_FFAR2_FFAR3"/>
    <property type="match status" value="1"/>
</dbReference>
<keyword evidence="4 10" id="KW-1133">Transmembrane helix</keyword>
<feature type="transmembrane region" description="Helical" evidence="10">
    <location>
        <begin position="177"/>
        <end position="196"/>
    </location>
</feature>
<dbReference type="PRINTS" id="PR01904">
    <property type="entry name" value="GPR40FAMILY"/>
</dbReference>
<evidence type="ECO:0000256" key="6">
    <source>
        <dbReference type="ARBA" id="ARBA00023136"/>
    </source>
</evidence>
<keyword evidence="7 9" id="KW-0675">Receptor</keyword>
<dbReference type="Proteomes" id="UP001591681">
    <property type="component" value="Unassembled WGS sequence"/>
</dbReference>
<keyword evidence="3 9" id="KW-0812">Transmembrane</keyword>
<dbReference type="PROSITE" id="PS50262">
    <property type="entry name" value="G_PROTEIN_RECEP_F1_2"/>
    <property type="match status" value="1"/>
</dbReference>
<evidence type="ECO:0000313" key="13">
    <source>
        <dbReference type="Proteomes" id="UP001591681"/>
    </source>
</evidence>
<organism evidence="12 13">
    <name type="scientific">Coilia grayii</name>
    <name type="common">Gray's grenadier anchovy</name>
    <dbReference type="NCBI Taxonomy" id="363190"/>
    <lineage>
        <taxon>Eukaryota</taxon>
        <taxon>Metazoa</taxon>
        <taxon>Chordata</taxon>
        <taxon>Craniata</taxon>
        <taxon>Vertebrata</taxon>
        <taxon>Euteleostomi</taxon>
        <taxon>Actinopterygii</taxon>
        <taxon>Neopterygii</taxon>
        <taxon>Teleostei</taxon>
        <taxon>Clupei</taxon>
        <taxon>Clupeiformes</taxon>
        <taxon>Clupeoidei</taxon>
        <taxon>Engraulidae</taxon>
        <taxon>Coilinae</taxon>
        <taxon>Coilia</taxon>
    </lineage>
</organism>
<evidence type="ECO:0000256" key="5">
    <source>
        <dbReference type="ARBA" id="ARBA00023040"/>
    </source>
</evidence>
<feature type="transmembrane region" description="Helical" evidence="10">
    <location>
        <begin position="250"/>
        <end position="271"/>
    </location>
</feature>
<evidence type="ECO:0000256" key="1">
    <source>
        <dbReference type="ARBA" id="ARBA00004651"/>
    </source>
</evidence>
<evidence type="ECO:0000256" key="3">
    <source>
        <dbReference type="ARBA" id="ARBA00022692"/>
    </source>
</evidence>
<evidence type="ECO:0000256" key="7">
    <source>
        <dbReference type="ARBA" id="ARBA00023170"/>
    </source>
</evidence>
<dbReference type="EMBL" id="JBHFQA010000017">
    <property type="protein sequence ID" value="KAL2084072.1"/>
    <property type="molecule type" value="Genomic_DNA"/>
</dbReference>
<dbReference type="Pfam" id="PF00001">
    <property type="entry name" value="7tm_1"/>
    <property type="match status" value="1"/>
</dbReference>
<feature type="transmembrane region" description="Helical" evidence="10">
    <location>
        <begin position="75"/>
        <end position="102"/>
    </location>
</feature>
<evidence type="ECO:0000256" key="4">
    <source>
        <dbReference type="ARBA" id="ARBA00022989"/>
    </source>
</evidence>
<dbReference type="InterPro" id="IPR013312">
    <property type="entry name" value="GPR40-rel_orph"/>
</dbReference>
<keyword evidence="13" id="KW-1185">Reference proteome</keyword>
<comment type="caution">
    <text evidence="12">The sequence shown here is derived from an EMBL/GenBank/DDBJ whole genome shotgun (WGS) entry which is preliminary data.</text>
</comment>
<feature type="transmembrane region" description="Helical" evidence="10">
    <location>
        <begin position="12"/>
        <end position="33"/>
    </location>
</feature>
<dbReference type="GO" id="GO:0004930">
    <property type="term" value="F:G protein-coupled receptor activity"/>
    <property type="evidence" value="ECO:0007669"/>
    <property type="project" value="UniProtKB-KW"/>
</dbReference>
<keyword evidence="2" id="KW-1003">Cell membrane</keyword>
<dbReference type="PROSITE" id="PS00237">
    <property type="entry name" value="G_PROTEIN_RECEP_F1_1"/>
    <property type="match status" value="1"/>
</dbReference>
<comment type="subcellular location">
    <subcellularLocation>
        <location evidence="1">Cell membrane</location>
        <topology evidence="1">Multi-pass membrane protein</topology>
    </subcellularLocation>
</comment>
<dbReference type="SUPFAM" id="SSF81321">
    <property type="entry name" value="Family A G protein-coupled receptor-like"/>
    <property type="match status" value="1"/>
</dbReference>
<protein>
    <recommendedName>
        <fullName evidence="11">G-protein coupled receptors family 1 profile domain-containing protein</fullName>
    </recommendedName>
</protein>